<evidence type="ECO:0000313" key="2">
    <source>
        <dbReference type="Proteomes" id="UP000724874"/>
    </source>
</evidence>
<name>A0A9P5NRI6_GYMJU</name>
<reference evidence="1" key="1">
    <citation type="submission" date="2020-11" db="EMBL/GenBank/DDBJ databases">
        <authorList>
            <consortium name="DOE Joint Genome Institute"/>
            <person name="Ahrendt S."/>
            <person name="Riley R."/>
            <person name="Andreopoulos W."/>
            <person name="LaButti K."/>
            <person name="Pangilinan J."/>
            <person name="Ruiz-duenas F.J."/>
            <person name="Barrasa J.M."/>
            <person name="Sanchez-Garcia M."/>
            <person name="Camarero S."/>
            <person name="Miyauchi S."/>
            <person name="Serrano A."/>
            <person name="Linde D."/>
            <person name="Babiker R."/>
            <person name="Drula E."/>
            <person name="Ayuso-Fernandez I."/>
            <person name="Pacheco R."/>
            <person name="Padilla G."/>
            <person name="Ferreira P."/>
            <person name="Barriuso J."/>
            <person name="Kellner H."/>
            <person name="Castanera R."/>
            <person name="Alfaro M."/>
            <person name="Ramirez L."/>
            <person name="Pisabarro A.G."/>
            <person name="Kuo A."/>
            <person name="Tritt A."/>
            <person name="Lipzen A."/>
            <person name="He G."/>
            <person name="Yan M."/>
            <person name="Ng V."/>
            <person name="Cullen D."/>
            <person name="Martin F."/>
            <person name="Rosso M.-N."/>
            <person name="Henrissat B."/>
            <person name="Hibbett D."/>
            <person name="Martinez A.T."/>
            <person name="Grigoriev I.V."/>
        </authorList>
    </citation>
    <scope>NUCLEOTIDE SEQUENCE</scope>
    <source>
        <strain evidence="1">AH 44721</strain>
    </source>
</reference>
<evidence type="ECO:0008006" key="3">
    <source>
        <dbReference type="Google" id="ProtNLM"/>
    </source>
</evidence>
<proteinExistence type="predicted"/>
<protein>
    <recommendedName>
        <fullName evidence="3">F-box domain-containing protein</fullName>
    </recommendedName>
</protein>
<dbReference type="Proteomes" id="UP000724874">
    <property type="component" value="Unassembled WGS sequence"/>
</dbReference>
<accession>A0A9P5NRI6</accession>
<gene>
    <name evidence="1" type="ORF">CPB84DRAFT_961667</name>
</gene>
<organism evidence="1 2">
    <name type="scientific">Gymnopilus junonius</name>
    <name type="common">Spectacular rustgill mushroom</name>
    <name type="synonym">Gymnopilus spectabilis subsp. junonius</name>
    <dbReference type="NCBI Taxonomy" id="109634"/>
    <lineage>
        <taxon>Eukaryota</taxon>
        <taxon>Fungi</taxon>
        <taxon>Dikarya</taxon>
        <taxon>Basidiomycota</taxon>
        <taxon>Agaricomycotina</taxon>
        <taxon>Agaricomycetes</taxon>
        <taxon>Agaricomycetidae</taxon>
        <taxon>Agaricales</taxon>
        <taxon>Agaricineae</taxon>
        <taxon>Hymenogastraceae</taxon>
        <taxon>Gymnopilus</taxon>
    </lineage>
</organism>
<comment type="caution">
    <text evidence="1">The sequence shown here is derived from an EMBL/GenBank/DDBJ whole genome shotgun (WGS) entry which is preliminary data.</text>
</comment>
<dbReference type="OrthoDB" id="3048163at2759"/>
<keyword evidence="2" id="KW-1185">Reference proteome</keyword>
<dbReference type="EMBL" id="JADNYJ010000041">
    <property type="protein sequence ID" value="KAF8901516.1"/>
    <property type="molecule type" value="Genomic_DNA"/>
</dbReference>
<evidence type="ECO:0000313" key="1">
    <source>
        <dbReference type="EMBL" id="KAF8901516.1"/>
    </source>
</evidence>
<sequence>MASENGGARLPLELLEEIIDILAFDLFDPECRATLFECTLVCKTFYSRASGHLISDIHIGRISKTSQTIDDHVKLCKELEGLHNVLEMHPDLAPRVKALTIETCFGGVAPAKNRELLLENRHIPLIFPKLFSIVKFAWMNRAMVFPWSSFSTSVLEAFDILMTHLPYPF</sequence>
<dbReference type="AlphaFoldDB" id="A0A9P5NRI6"/>